<gene>
    <name evidence="2" type="ORF">DV733_08305</name>
</gene>
<dbReference type="KEGG" id="hsn:DV733_08305"/>
<dbReference type="AlphaFoldDB" id="A0A4D6HDF4"/>
<dbReference type="EMBL" id="CP031310">
    <property type="protein sequence ID" value="QCC51246.1"/>
    <property type="molecule type" value="Genomic_DNA"/>
</dbReference>
<dbReference type="STRING" id="1457250.GCA_000755225_01245"/>
<dbReference type="Proteomes" id="UP000296706">
    <property type="component" value="Chromosome"/>
</dbReference>
<name>A0A4D6HDF4_9EURY</name>
<evidence type="ECO:0000313" key="3">
    <source>
        <dbReference type="Proteomes" id="UP000296706"/>
    </source>
</evidence>
<sequence>MATRRSRDMTLDCTLSVEQADGELSITLTATNTGSEPVELTFSDGQTIEAVAEHGSQEIWRYSEGRMFTQALRTERLAPDERLVESVTWSQPPAGGYDVRAWLCANGVDCGATAAVSP</sequence>
<dbReference type="Gene3D" id="2.60.40.2360">
    <property type="entry name" value="Intracellular proteinase inhibitor BsuPI"/>
    <property type="match status" value="1"/>
</dbReference>
<organism evidence="2 3">
    <name type="scientific">Halapricum salinum</name>
    <dbReference type="NCBI Taxonomy" id="1457250"/>
    <lineage>
        <taxon>Archaea</taxon>
        <taxon>Methanobacteriati</taxon>
        <taxon>Methanobacteriota</taxon>
        <taxon>Stenosarchaea group</taxon>
        <taxon>Halobacteria</taxon>
        <taxon>Halobacteriales</taxon>
        <taxon>Haloarculaceae</taxon>
        <taxon>Halapricum</taxon>
    </lineage>
</organism>
<accession>A0A4D6HDF4</accession>
<dbReference type="InterPro" id="IPR020481">
    <property type="entry name" value="Intracell_prot_inh_BsuPI"/>
</dbReference>
<proteinExistence type="predicted"/>
<keyword evidence="3" id="KW-1185">Reference proteome</keyword>
<evidence type="ECO:0000313" key="2">
    <source>
        <dbReference type="EMBL" id="QCC51246.1"/>
    </source>
</evidence>
<protein>
    <recommendedName>
        <fullName evidence="1">Intracellular proteinase inhibitor BsuPI domain-containing protein</fullName>
    </recommendedName>
</protein>
<reference evidence="2 3" key="1">
    <citation type="journal article" date="2019" name="Nat. Commun.">
        <title>A new type of DNA phosphorothioation-based antiviral system in archaea.</title>
        <authorList>
            <person name="Xiong L."/>
            <person name="Liu S."/>
            <person name="Chen S."/>
            <person name="Xiao Y."/>
            <person name="Zhu B."/>
            <person name="Gao Y."/>
            <person name="Zhang Y."/>
            <person name="Chen B."/>
            <person name="Luo J."/>
            <person name="Deng Z."/>
            <person name="Chen X."/>
            <person name="Wang L."/>
            <person name="Chen S."/>
        </authorList>
    </citation>
    <scope>NUCLEOTIDE SEQUENCE [LARGE SCALE GENOMIC DNA]</scope>
    <source>
        <strain evidence="2 3">CBA1105</strain>
    </source>
</reference>
<evidence type="ECO:0000259" key="1">
    <source>
        <dbReference type="Pfam" id="PF12690"/>
    </source>
</evidence>
<dbReference type="InterPro" id="IPR038144">
    <property type="entry name" value="IPI"/>
</dbReference>
<dbReference type="Pfam" id="PF12690">
    <property type="entry name" value="BsuPI"/>
    <property type="match status" value="1"/>
</dbReference>
<feature type="domain" description="Intracellular proteinase inhibitor BsuPI" evidence="1">
    <location>
        <begin position="12"/>
        <end position="106"/>
    </location>
</feature>